<dbReference type="InterPro" id="IPR016040">
    <property type="entry name" value="NAD(P)-bd_dom"/>
</dbReference>
<dbReference type="RefSeq" id="WP_169059176.1">
    <property type="nucleotide sequence ID" value="NZ_JABCAG010000069.1"/>
</dbReference>
<protein>
    <submittedName>
        <fullName evidence="2">NAD(P)H-binding protein</fullName>
    </submittedName>
</protein>
<dbReference type="PANTHER" id="PTHR15020">
    <property type="entry name" value="FLAVIN REDUCTASE-RELATED"/>
    <property type="match status" value="1"/>
</dbReference>
<dbReference type="Gene3D" id="3.40.50.720">
    <property type="entry name" value="NAD(P)-binding Rossmann-like Domain"/>
    <property type="match status" value="1"/>
</dbReference>
<gene>
    <name evidence="2" type="ORF">HI921_14575</name>
</gene>
<dbReference type="Pfam" id="PF13460">
    <property type="entry name" value="NAD_binding_10"/>
    <property type="match status" value="1"/>
</dbReference>
<organism evidence="2 3">
    <name type="scientific">Enterococcus mundtii</name>
    <dbReference type="NCBI Taxonomy" id="53346"/>
    <lineage>
        <taxon>Bacteria</taxon>
        <taxon>Bacillati</taxon>
        <taxon>Bacillota</taxon>
        <taxon>Bacilli</taxon>
        <taxon>Lactobacillales</taxon>
        <taxon>Enterococcaceae</taxon>
        <taxon>Enterococcus</taxon>
    </lineage>
</organism>
<evidence type="ECO:0000313" key="3">
    <source>
        <dbReference type="Proteomes" id="UP000557857"/>
    </source>
</evidence>
<dbReference type="InterPro" id="IPR036291">
    <property type="entry name" value="NAD(P)-bd_dom_sf"/>
</dbReference>
<evidence type="ECO:0000259" key="1">
    <source>
        <dbReference type="Pfam" id="PF13460"/>
    </source>
</evidence>
<dbReference type="AlphaFoldDB" id="A0A848MUP6"/>
<reference evidence="2 3" key="1">
    <citation type="submission" date="2020-04" db="EMBL/GenBank/DDBJ databases">
        <authorList>
            <person name="Abaymova A."/>
            <person name="Teymurazov M."/>
            <person name="Tazyna O."/>
            <person name="Chatushin Y."/>
            <person name="Svetoch E."/>
            <person name="Pereligyn V."/>
            <person name="Pohylenko V."/>
            <person name="Platonov M."/>
            <person name="Kartsev N."/>
            <person name="Skryabin Y."/>
            <person name="Sizova A."/>
            <person name="Solomentsev V."/>
            <person name="Kislichkina A."/>
            <person name="Bogun A."/>
        </authorList>
    </citation>
    <scope>NUCLEOTIDE SEQUENCE [LARGE SCALE GENOMIC DNA]</scope>
    <source>
        <strain evidence="3">SCPM-O-B-8398 (E28)</strain>
    </source>
</reference>
<dbReference type="PANTHER" id="PTHR15020:SF50">
    <property type="entry name" value="UPF0659 PROTEIN YMR090W"/>
    <property type="match status" value="1"/>
</dbReference>
<feature type="domain" description="NAD(P)-binding" evidence="1">
    <location>
        <begin position="7"/>
        <end position="185"/>
    </location>
</feature>
<accession>A0A848MUP6</accession>
<dbReference type="SUPFAM" id="SSF51735">
    <property type="entry name" value="NAD(P)-binding Rossmann-fold domains"/>
    <property type="match status" value="1"/>
</dbReference>
<sequence>MKIFIVGSTGRVASKLIDQLVIEGHQIIAGSRHPENIRKHPQISAVFLDLHDDLSSISETIGKVDTIYFTAGSRGKDLLQTDIFGAIKTMQAAGINGVSRFIMLSSIFSLEPEQWKQKGLKEIPDYNVAKFLADTYLVHNTKLDYTILQPTNLVDKKGSQKITIDNGKIAENSIENVAITLAGILKFDNTIHKIIKMRDGETPINDALRNV</sequence>
<dbReference type="Proteomes" id="UP000557857">
    <property type="component" value="Unassembled WGS sequence"/>
</dbReference>
<proteinExistence type="predicted"/>
<name>A0A848MUP6_ENTMU</name>
<dbReference type="EMBL" id="JABCAG010000069">
    <property type="protein sequence ID" value="NMP59667.1"/>
    <property type="molecule type" value="Genomic_DNA"/>
</dbReference>
<evidence type="ECO:0000313" key="2">
    <source>
        <dbReference type="EMBL" id="NMP59667.1"/>
    </source>
</evidence>
<comment type="caution">
    <text evidence="2">The sequence shown here is derived from an EMBL/GenBank/DDBJ whole genome shotgun (WGS) entry which is preliminary data.</text>
</comment>